<reference evidence="1 2" key="1">
    <citation type="journal article" date="2017" name="Curr. Biol.">
        <title>Genome architecture and evolution of a unichromosomal asexual nematode.</title>
        <authorList>
            <person name="Fradin H."/>
            <person name="Zegar C."/>
            <person name="Gutwein M."/>
            <person name="Lucas J."/>
            <person name="Kovtun M."/>
            <person name="Corcoran D."/>
            <person name="Baugh L.R."/>
            <person name="Kiontke K."/>
            <person name="Gunsalus K."/>
            <person name="Fitch D.H."/>
            <person name="Piano F."/>
        </authorList>
    </citation>
    <scope>NUCLEOTIDE SEQUENCE [LARGE SCALE GENOMIC DNA]</scope>
    <source>
        <strain evidence="1">PF1309</strain>
    </source>
</reference>
<protein>
    <recommendedName>
        <fullName evidence="3">F-box domain-containing protein</fullName>
    </recommendedName>
</protein>
<organism evidence="1 2">
    <name type="scientific">Diploscapter pachys</name>
    <dbReference type="NCBI Taxonomy" id="2018661"/>
    <lineage>
        <taxon>Eukaryota</taxon>
        <taxon>Metazoa</taxon>
        <taxon>Ecdysozoa</taxon>
        <taxon>Nematoda</taxon>
        <taxon>Chromadorea</taxon>
        <taxon>Rhabditida</taxon>
        <taxon>Rhabditina</taxon>
        <taxon>Rhabditomorpha</taxon>
        <taxon>Rhabditoidea</taxon>
        <taxon>Rhabditidae</taxon>
        <taxon>Diploscapter</taxon>
    </lineage>
</organism>
<dbReference type="CDD" id="cd09917">
    <property type="entry name" value="F-box_SF"/>
    <property type="match status" value="1"/>
</dbReference>
<dbReference type="AlphaFoldDB" id="A0A2A2JSK1"/>
<comment type="caution">
    <text evidence="1">The sequence shown here is derived from an EMBL/GenBank/DDBJ whole genome shotgun (WGS) entry which is preliminary data.</text>
</comment>
<evidence type="ECO:0000313" key="2">
    <source>
        <dbReference type="Proteomes" id="UP000218231"/>
    </source>
</evidence>
<dbReference type="InterPro" id="IPR036047">
    <property type="entry name" value="F-box-like_dom_sf"/>
</dbReference>
<name>A0A2A2JSK1_9BILA</name>
<dbReference type="SUPFAM" id="SSF81383">
    <property type="entry name" value="F-box domain"/>
    <property type="match status" value="1"/>
</dbReference>
<proteinExistence type="predicted"/>
<evidence type="ECO:0000313" key="1">
    <source>
        <dbReference type="EMBL" id="PAV64640.1"/>
    </source>
</evidence>
<keyword evidence="2" id="KW-1185">Reference proteome</keyword>
<evidence type="ECO:0008006" key="3">
    <source>
        <dbReference type="Google" id="ProtNLM"/>
    </source>
</evidence>
<dbReference type="EMBL" id="LIAE01010252">
    <property type="protein sequence ID" value="PAV64640.1"/>
    <property type="molecule type" value="Genomic_DNA"/>
</dbReference>
<dbReference type="Proteomes" id="UP000218231">
    <property type="component" value="Unassembled WGS sequence"/>
</dbReference>
<accession>A0A2A2JSK1</accession>
<sequence>MCSSSNDVCLLDLLPLVCVHRLCNFLSEKDVFHCCEVSRRFYALFIDNRPNCSITISVSLLPAEEHVDRLFNLLYEHGHTRHRLYAHMRLCKKCRNEVKSVFRLRKKSEISNDDSEFLTDIKKKLEAVRDVSKRKFVEQKKMEIRKDLKPGEMLKGDIEQKINEKATELLRQKVEDKPEPVPTPRPDADKQKAILVRIGGQMRLLTEKDVEENNAFREQADMGWREEPTEWMFGYEMRLEEEICRECAVHKANCIRVDVQYESSSEEIRTERMQYDEAIESRLTLFCRLYNPKKLLVRCLDFSQSYLLPPIAHSFSEVMIEAAPQDLTSLQTFYKLSQDTTFKFVTIDPTIIMLSNEMVEDDDGASSTSSDEE</sequence>
<gene>
    <name evidence="1" type="ORF">WR25_01713</name>
</gene>